<dbReference type="AlphaFoldDB" id="A0A975AGX1"/>
<evidence type="ECO:0000256" key="1">
    <source>
        <dbReference type="ARBA" id="ARBA00022490"/>
    </source>
</evidence>
<dbReference type="InterPro" id="IPR038416">
    <property type="entry name" value="Ribosom_S30AE_C_sf"/>
</dbReference>
<dbReference type="InterPro" id="IPR034694">
    <property type="entry name" value="HPF_long/plastid"/>
</dbReference>
<protein>
    <recommendedName>
        <fullName evidence="3">Ribosome hibernation promoting factor</fullName>
        <shortName evidence="3">HPF</shortName>
    </recommendedName>
</protein>
<comment type="subcellular location">
    <subcellularLocation>
        <location evidence="3">Cytoplasm</location>
    </subcellularLocation>
</comment>
<dbReference type="RefSeq" id="WP_207299341.1">
    <property type="nucleotide sequence ID" value="NZ_CP071444.1"/>
</dbReference>
<evidence type="ECO:0000313" key="5">
    <source>
        <dbReference type="EMBL" id="QSX07999.1"/>
    </source>
</evidence>
<dbReference type="InterPro" id="IPR003489">
    <property type="entry name" value="RHF/RaiA"/>
</dbReference>
<sequence length="176" mass="19868">MRIIVYGKNIDVTAGMKSMLEKKLSRLDKYFNPEVDATATMSTQKGKHILEVTIPINGTILRAEESSDDMYASIDSAVDKLEGQLRKHKTKLEKKMKDHTSIRLDFSSVANEPASEEPTVVKTKRFPIKPMSPDEASLQMDLLGHNFFVFLNSESDEVNVVYKRKDGNYGLIEPTI</sequence>
<dbReference type="NCBIfam" id="TIGR00741">
    <property type="entry name" value="yfiA"/>
    <property type="match status" value="1"/>
</dbReference>
<dbReference type="Proteomes" id="UP000663499">
    <property type="component" value="Chromosome"/>
</dbReference>
<dbReference type="EMBL" id="CP071444">
    <property type="protein sequence ID" value="QSX07999.1"/>
    <property type="molecule type" value="Genomic_DNA"/>
</dbReference>
<dbReference type="Pfam" id="PF16321">
    <property type="entry name" value="Ribosom_S30AE_C"/>
    <property type="match status" value="1"/>
</dbReference>
<dbReference type="GO" id="GO:0043024">
    <property type="term" value="F:ribosomal small subunit binding"/>
    <property type="evidence" value="ECO:0007669"/>
    <property type="project" value="TreeGrafter"/>
</dbReference>
<dbReference type="FunFam" id="3.30.505.50:FF:000001">
    <property type="entry name" value="Ribosome hibernation promoting factor"/>
    <property type="match status" value="1"/>
</dbReference>
<feature type="domain" description="Sigma 54 modulation/S30EA ribosomal protein C-terminal" evidence="4">
    <location>
        <begin position="116"/>
        <end position="171"/>
    </location>
</feature>
<keyword evidence="6" id="KW-1185">Reference proteome</keyword>
<evidence type="ECO:0000256" key="3">
    <source>
        <dbReference type="HAMAP-Rule" id="MF_00839"/>
    </source>
</evidence>
<comment type="similarity">
    <text evidence="3">Belongs to the HPF/YfiA ribosome-associated protein family. Long HPF subfamily.</text>
</comment>
<name>A0A975AGX1_9FIRM</name>
<gene>
    <name evidence="5" type="primary">raiA</name>
    <name evidence="3" type="synonym">hpf</name>
    <name evidence="5" type="ORF">J0B03_09325</name>
</gene>
<evidence type="ECO:0000259" key="4">
    <source>
        <dbReference type="Pfam" id="PF16321"/>
    </source>
</evidence>
<dbReference type="InterPro" id="IPR036567">
    <property type="entry name" value="RHF-like"/>
</dbReference>
<dbReference type="InterPro" id="IPR032528">
    <property type="entry name" value="Ribosom_S30AE_C"/>
</dbReference>
<dbReference type="HAMAP" id="MF_00839">
    <property type="entry name" value="HPF"/>
    <property type="match status" value="1"/>
</dbReference>
<dbReference type="KEGG" id="alka:J0B03_09325"/>
<dbReference type="InterPro" id="IPR050574">
    <property type="entry name" value="HPF/YfiA_ribosome-assoc"/>
</dbReference>
<dbReference type="SUPFAM" id="SSF69754">
    <property type="entry name" value="Ribosome binding protein Y (YfiA homologue)"/>
    <property type="match status" value="1"/>
</dbReference>
<accession>A0A975AGX1</accession>
<evidence type="ECO:0000256" key="2">
    <source>
        <dbReference type="ARBA" id="ARBA00022845"/>
    </source>
</evidence>
<dbReference type="Gene3D" id="3.30.505.50">
    <property type="entry name" value="Sigma 54 modulation/S30EA ribosomal protein, C-terminal domain"/>
    <property type="match status" value="1"/>
</dbReference>
<evidence type="ECO:0000313" key="6">
    <source>
        <dbReference type="Proteomes" id="UP000663499"/>
    </source>
</evidence>
<dbReference type="CDD" id="cd00552">
    <property type="entry name" value="RaiA"/>
    <property type="match status" value="1"/>
</dbReference>
<comment type="subunit">
    <text evidence="3">Interacts with 100S ribosomes.</text>
</comment>
<dbReference type="GO" id="GO:0045900">
    <property type="term" value="P:negative regulation of translational elongation"/>
    <property type="evidence" value="ECO:0007669"/>
    <property type="project" value="TreeGrafter"/>
</dbReference>
<dbReference type="Gene3D" id="3.30.160.100">
    <property type="entry name" value="Ribosome hibernation promotion factor-like"/>
    <property type="match status" value="1"/>
</dbReference>
<proteinExistence type="inferred from homology"/>
<comment type="function">
    <text evidence="3">Required for dimerization of active 70S ribosomes into 100S ribosomes in stationary phase; 100S ribosomes are translationally inactive and sometimes present during exponential growth.</text>
</comment>
<reference evidence="5" key="1">
    <citation type="submission" date="2021-03" db="EMBL/GenBank/DDBJ databases">
        <title>Alkalibacter marinus sp. nov., isolated from tidal flat sediment.</title>
        <authorList>
            <person name="Namirimu T."/>
            <person name="Yang J.-A."/>
            <person name="Yang S.-H."/>
            <person name="Kim Y.-J."/>
            <person name="Kwon K.K."/>
        </authorList>
    </citation>
    <scope>NUCLEOTIDE SEQUENCE</scope>
    <source>
        <strain evidence="5">ES005</strain>
    </source>
</reference>
<dbReference type="GO" id="GO:0022627">
    <property type="term" value="C:cytosolic small ribosomal subunit"/>
    <property type="evidence" value="ECO:0007669"/>
    <property type="project" value="TreeGrafter"/>
</dbReference>
<dbReference type="Pfam" id="PF02482">
    <property type="entry name" value="Ribosomal_S30AE"/>
    <property type="match status" value="1"/>
</dbReference>
<dbReference type="PANTHER" id="PTHR33231:SF1">
    <property type="entry name" value="30S RIBOSOMAL PROTEIN"/>
    <property type="match status" value="1"/>
</dbReference>
<dbReference type="PANTHER" id="PTHR33231">
    <property type="entry name" value="30S RIBOSOMAL PROTEIN"/>
    <property type="match status" value="1"/>
</dbReference>
<keyword evidence="2 3" id="KW-0810">Translation regulation</keyword>
<keyword evidence="1 3" id="KW-0963">Cytoplasm</keyword>
<organism evidence="5 6">
    <name type="scientific">Alkalibacter rhizosphaerae</name>
    <dbReference type="NCBI Taxonomy" id="2815577"/>
    <lineage>
        <taxon>Bacteria</taxon>
        <taxon>Bacillati</taxon>
        <taxon>Bacillota</taxon>
        <taxon>Clostridia</taxon>
        <taxon>Eubacteriales</taxon>
        <taxon>Eubacteriaceae</taxon>
        <taxon>Alkalibacter</taxon>
    </lineage>
</organism>